<dbReference type="PANTHER" id="PTHR11669:SF8">
    <property type="entry name" value="DNA POLYMERASE III SUBUNIT DELTA"/>
    <property type="match status" value="1"/>
</dbReference>
<dbReference type="GeneID" id="5302795"/>
<evidence type="ECO:0000313" key="1">
    <source>
        <dbReference type="EMBL" id="KDS45464.1"/>
    </source>
</evidence>
<dbReference type="SUPFAM" id="SSF52540">
    <property type="entry name" value="P-loop containing nucleoside triphosphate hydrolases"/>
    <property type="match status" value="1"/>
</dbReference>
<dbReference type="InterPro" id="IPR027417">
    <property type="entry name" value="P-loop_NTPase"/>
</dbReference>
<gene>
    <name evidence="1" type="ORF">M099_3873</name>
</gene>
<sequence length="374" mass="43531">MLFKDVIGQEEAKQRLIAEVKEGRIPHAQLICGPEGTGKLPLAIAYARYICCENRGEQDACGICPTCVKFNKLIHPDLHFVFPVIKKKAGKDTVCDDFIADWRNFVLQNPYFNLNHWLKEMGAENQQAQIFVKESDEIVRKLSLKSSQGGYKIMIIWLPEKMNVECSNKLLKLLEEPPAMTVFLLVSEEPDAILQTIQSRTQRFNIHGIKEPEISKVLQTKYGLQPEDADDIAHRSEGNFLKALETIHLSEENKLFFELFINLMRLSYQRKIREMRQWSDAVASMGRERQKNFLAYCQRMIRENFIYNFHQRDLVYMNPEEQNFSTRFAPFVNERNVMGIMDELSEAQLHIGQNVNPKMVFFDFSLKMIVLLKN</sequence>
<comment type="caution">
    <text evidence="1">The sequence shown here is derived from an EMBL/GenBank/DDBJ whole genome shotgun (WGS) entry which is preliminary data.</text>
</comment>
<dbReference type="PATRIC" id="fig|1339352.3.peg.3631"/>
<organism evidence="1 2">
    <name type="scientific">Phocaeicola vulgatus str. 3975 RP4</name>
    <dbReference type="NCBI Taxonomy" id="1339352"/>
    <lineage>
        <taxon>Bacteria</taxon>
        <taxon>Pseudomonadati</taxon>
        <taxon>Bacteroidota</taxon>
        <taxon>Bacteroidia</taxon>
        <taxon>Bacteroidales</taxon>
        <taxon>Bacteroidaceae</taxon>
        <taxon>Phocaeicola</taxon>
    </lineage>
</organism>
<dbReference type="PANTHER" id="PTHR11669">
    <property type="entry name" value="REPLICATION FACTOR C / DNA POLYMERASE III GAMMA-TAU SUBUNIT"/>
    <property type="match status" value="1"/>
</dbReference>
<dbReference type="Proteomes" id="UP000027661">
    <property type="component" value="Unassembled WGS sequence"/>
</dbReference>
<protein>
    <submittedName>
        <fullName evidence="1">DNA polymerase III, delta subunit</fullName>
    </submittedName>
</protein>
<dbReference type="RefSeq" id="WP_005842722.1">
    <property type="nucleotide sequence ID" value="NZ_JNHM01000143.1"/>
</dbReference>
<evidence type="ECO:0000313" key="2">
    <source>
        <dbReference type="Proteomes" id="UP000027661"/>
    </source>
</evidence>
<reference evidence="1 2" key="1">
    <citation type="submission" date="2014-04" db="EMBL/GenBank/DDBJ databases">
        <authorList>
            <person name="Sears C."/>
            <person name="Carroll K."/>
            <person name="Sack B.R."/>
            <person name="Qadri F."/>
            <person name="Myers L.L."/>
            <person name="Chung G.-T."/>
            <person name="Escheverria P."/>
            <person name="Fraser C.M."/>
            <person name="Sadzewicz L."/>
            <person name="Shefchek K.A."/>
            <person name="Tallon L."/>
            <person name="Das S.P."/>
            <person name="Daugherty S."/>
            <person name="Mongodin E.F."/>
        </authorList>
    </citation>
    <scope>NUCLEOTIDE SEQUENCE [LARGE SCALE GENOMIC DNA]</scope>
    <source>
        <strain evidence="1 2">3975 RP4</strain>
    </source>
</reference>
<dbReference type="GO" id="GO:0006261">
    <property type="term" value="P:DNA-templated DNA replication"/>
    <property type="evidence" value="ECO:0007669"/>
    <property type="project" value="TreeGrafter"/>
</dbReference>
<dbReference type="Gene3D" id="3.40.50.300">
    <property type="entry name" value="P-loop containing nucleotide triphosphate hydrolases"/>
    <property type="match status" value="1"/>
</dbReference>
<accession>A0A069SCW9</accession>
<dbReference type="EMBL" id="JNHM01000143">
    <property type="protein sequence ID" value="KDS45464.1"/>
    <property type="molecule type" value="Genomic_DNA"/>
</dbReference>
<proteinExistence type="predicted"/>
<name>A0A069SCW9_PHOVU</name>
<dbReference type="AlphaFoldDB" id="A0A069SCW9"/>
<dbReference type="Pfam" id="PF13177">
    <property type="entry name" value="DNA_pol3_delta2"/>
    <property type="match status" value="1"/>
</dbReference>
<dbReference type="InterPro" id="IPR050238">
    <property type="entry name" value="DNA_Rep/Repair_Clamp_Loader"/>
</dbReference>